<sequence length="280" mass="31291">MRLFITLPASEPFLISNPSSTPNYAALSHTWFQKEVTFQDLQTIPHHFPSQKIKSYNRLKESTASSTYIWNDTCCIDKTNSAEVSEEISSMFSYYAGSGVCYVYLVDVGTTDNEPIGVHGGGAFGESQWFKRGGIGTKATLSNVIKDVTRVPIDVLLGHTDLAATSIARRMSWAADRATTKDEDIAYCLMDLFVVHMSVLYGEGIIRAFLRLQEEIIKYNNDPTISVWKSEDQDNTYELGLLARSPSEFVSTSEGAGHEKVSIKPYHDQPWTTYNIIFAP</sequence>
<protein>
    <recommendedName>
        <fullName evidence="1">Heterokaryon incompatibility domain-containing protein</fullName>
    </recommendedName>
</protein>
<dbReference type="Proteomes" id="UP000297245">
    <property type="component" value="Unassembled WGS sequence"/>
</dbReference>
<proteinExistence type="predicted"/>
<dbReference type="OrthoDB" id="5122891at2759"/>
<dbReference type="EMBL" id="ML179464">
    <property type="protein sequence ID" value="THU87100.1"/>
    <property type="molecule type" value="Genomic_DNA"/>
</dbReference>
<name>A0A4S8LEA8_DENBC</name>
<reference evidence="2 3" key="1">
    <citation type="journal article" date="2019" name="Nat. Ecol. Evol.">
        <title>Megaphylogeny resolves global patterns of mushroom evolution.</title>
        <authorList>
            <person name="Varga T."/>
            <person name="Krizsan K."/>
            <person name="Foldi C."/>
            <person name="Dima B."/>
            <person name="Sanchez-Garcia M."/>
            <person name="Sanchez-Ramirez S."/>
            <person name="Szollosi G.J."/>
            <person name="Szarkandi J.G."/>
            <person name="Papp V."/>
            <person name="Albert L."/>
            <person name="Andreopoulos W."/>
            <person name="Angelini C."/>
            <person name="Antonin V."/>
            <person name="Barry K.W."/>
            <person name="Bougher N.L."/>
            <person name="Buchanan P."/>
            <person name="Buyck B."/>
            <person name="Bense V."/>
            <person name="Catcheside P."/>
            <person name="Chovatia M."/>
            <person name="Cooper J."/>
            <person name="Damon W."/>
            <person name="Desjardin D."/>
            <person name="Finy P."/>
            <person name="Geml J."/>
            <person name="Haridas S."/>
            <person name="Hughes K."/>
            <person name="Justo A."/>
            <person name="Karasinski D."/>
            <person name="Kautmanova I."/>
            <person name="Kiss B."/>
            <person name="Kocsube S."/>
            <person name="Kotiranta H."/>
            <person name="LaButti K.M."/>
            <person name="Lechner B.E."/>
            <person name="Liimatainen K."/>
            <person name="Lipzen A."/>
            <person name="Lukacs Z."/>
            <person name="Mihaltcheva S."/>
            <person name="Morgado L.N."/>
            <person name="Niskanen T."/>
            <person name="Noordeloos M.E."/>
            <person name="Ohm R.A."/>
            <person name="Ortiz-Santana B."/>
            <person name="Ovrebo C."/>
            <person name="Racz N."/>
            <person name="Riley R."/>
            <person name="Savchenko A."/>
            <person name="Shiryaev A."/>
            <person name="Soop K."/>
            <person name="Spirin V."/>
            <person name="Szebenyi C."/>
            <person name="Tomsovsky M."/>
            <person name="Tulloss R.E."/>
            <person name="Uehling J."/>
            <person name="Grigoriev I.V."/>
            <person name="Vagvolgyi C."/>
            <person name="Papp T."/>
            <person name="Martin F.M."/>
            <person name="Miettinen O."/>
            <person name="Hibbett D.S."/>
            <person name="Nagy L.G."/>
        </authorList>
    </citation>
    <scope>NUCLEOTIDE SEQUENCE [LARGE SCALE GENOMIC DNA]</scope>
    <source>
        <strain evidence="2 3">CBS 962.96</strain>
    </source>
</reference>
<evidence type="ECO:0000313" key="2">
    <source>
        <dbReference type="EMBL" id="THU87100.1"/>
    </source>
</evidence>
<gene>
    <name evidence="2" type="ORF">K435DRAFT_830809</name>
</gene>
<dbReference type="InterPro" id="IPR010730">
    <property type="entry name" value="HET"/>
</dbReference>
<evidence type="ECO:0000259" key="1">
    <source>
        <dbReference type="Pfam" id="PF06985"/>
    </source>
</evidence>
<dbReference type="PANTHER" id="PTHR10622:SF10">
    <property type="entry name" value="HET DOMAIN-CONTAINING PROTEIN"/>
    <property type="match status" value="1"/>
</dbReference>
<dbReference type="PANTHER" id="PTHR10622">
    <property type="entry name" value="HET DOMAIN-CONTAINING PROTEIN"/>
    <property type="match status" value="1"/>
</dbReference>
<dbReference type="AlphaFoldDB" id="A0A4S8LEA8"/>
<evidence type="ECO:0000313" key="3">
    <source>
        <dbReference type="Proteomes" id="UP000297245"/>
    </source>
</evidence>
<feature type="domain" description="Heterokaryon incompatibility" evidence="1">
    <location>
        <begin position="24"/>
        <end position="109"/>
    </location>
</feature>
<organism evidence="2 3">
    <name type="scientific">Dendrothele bispora (strain CBS 962.96)</name>
    <dbReference type="NCBI Taxonomy" id="1314807"/>
    <lineage>
        <taxon>Eukaryota</taxon>
        <taxon>Fungi</taxon>
        <taxon>Dikarya</taxon>
        <taxon>Basidiomycota</taxon>
        <taxon>Agaricomycotina</taxon>
        <taxon>Agaricomycetes</taxon>
        <taxon>Agaricomycetidae</taxon>
        <taxon>Agaricales</taxon>
        <taxon>Agaricales incertae sedis</taxon>
        <taxon>Dendrothele</taxon>
    </lineage>
</organism>
<dbReference type="Pfam" id="PF06985">
    <property type="entry name" value="HET"/>
    <property type="match status" value="1"/>
</dbReference>
<accession>A0A4S8LEA8</accession>
<keyword evidence="3" id="KW-1185">Reference proteome</keyword>